<dbReference type="EMBL" id="CAKXAJ010026534">
    <property type="protein sequence ID" value="CAH2269506.1"/>
    <property type="molecule type" value="Genomic_DNA"/>
</dbReference>
<gene>
    <name evidence="1" type="primary">jg19054</name>
    <name evidence="1" type="ORF">PAEG_LOCUS27717</name>
</gene>
<protein>
    <submittedName>
        <fullName evidence="1">Jg19054 protein</fullName>
    </submittedName>
</protein>
<keyword evidence="2" id="KW-1185">Reference proteome</keyword>
<sequence>MEWHRFHNARGTRIFDEAERRRISSRPVGAHFTGDKLSRAAGMRCDRHFPERTLCSMWKALAVASYHPTDKDVPPSDLVFRYDVAWKPITCRLHRHLRPREIAFKG</sequence>
<evidence type="ECO:0000313" key="2">
    <source>
        <dbReference type="Proteomes" id="UP000838756"/>
    </source>
</evidence>
<proteinExistence type="predicted"/>
<comment type="caution">
    <text evidence="1">The sequence shown here is derived from an EMBL/GenBank/DDBJ whole genome shotgun (WGS) entry which is preliminary data.</text>
</comment>
<evidence type="ECO:0000313" key="1">
    <source>
        <dbReference type="EMBL" id="CAH2269506.1"/>
    </source>
</evidence>
<reference evidence="1" key="1">
    <citation type="submission" date="2022-03" db="EMBL/GenBank/DDBJ databases">
        <authorList>
            <person name="Lindestad O."/>
        </authorList>
    </citation>
    <scope>NUCLEOTIDE SEQUENCE</scope>
</reference>
<dbReference type="Proteomes" id="UP000838756">
    <property type="component" value="Unassembled WGS sequence"/>
</dbReference>
<dbReference type="AlphaFoldDB" id="A0A8S4SQM7"/>
<organism evidence="1 2">
    <name type="scientific">Pararge aegeria aegeria</name>
    <dbReference type="NCBI Taxonomy" id="348720"/>
    <lineage>
        <taxon>Eukaryota</taxon>
        <taxon>Metazoa</taxon>
        <taxon>Ecdysozoa</taxon>
        <taxon>Arthropoda</taxon>
        <taxon>Hexapoda</taxon>
        <taxon>Insecta</taxon>
        <taxon>Pterygota</taxon>
        <taxon>Neoptera</taxon>
        <taxon>Endopterygota</taxon>
        <taxon>Lepidoptera</taxon>
        <taxon>Glossata</taxon>
        <taxon>Ditrysia</taxon>
        <taxon>Papilionoidea</taxon>
        <taxon>Nymphalidae</taxon>
        <taxon>Satyrinae</taxon>
        <taxon>Satyrini</taxon>
        <taxon>Parargina</taxon>
        <taxon>Pararge</taxon>
    </lineage>
</organism>
<name>A0A8S4SQM7_9NEOP</name>
<accession>A0A8S4SQM7</accession>